<dbReference type="RefSeq" id="WP_019379171.1">
    <property type="nucleotide sequence ID" value="NZ_FUHR01000008.1"/>
</dbReference>
<sequence>MFKTMNGEKDRLDFHHVFQSIVALNENEVYGYEALLRPKNFDNPELHFIDAKKNNYLFELDMTSIYKASLQYQQLPNKEKLFVNICPSTIISPKFPEIMNEIIDDTTISPENTILEISEAEKKEDLDLLIERVNDLKNWGFEIALDDIGRGESTLEAIIELDPDILKFDRFFAHGIVYFQKKREYMRRIVEIFGKDKLIVLEGMETREEMQTAIDIGITHGQGYYLGRPGIL</sequence>
<proteinExistence type="predicted"/>
<keyword evidence="3" id="KW-1185">Reference proteome</keyword>
<accession>A0ABR7VIJ3</accession>
<evidence type="ECO:0000313" key="3">
    <source>
        <dbReference type="Proteomes" id="UP000621631"/>
    </source>
</evidence>
<dbReference type="Gene3D" id="3.20.20.450">
    <property type="entry name" value="EAL domain"/>
    <property type="match status" value="1"/>
</dbReference>
<dbReference type="InterPro" id="IPR050706">
    <property type="entry name" value="Cyclic-di-GMP_PDE-like"/>
</dbReference>
<evidence type="ECO:0000313" key="2">
    <source>
        <dbReference type="EMBL" id="MBD1221060.1"/>
    </source>
</evidence>
<dbReference type="EMBL" id="JACWEZ010000001">
    <property type="protein sequence ID" value="MBD1221060.1"/>
    <property type="molecule type" value="Genomic_DNA"/>
</dbReference>
<dbReference type="PANTHER" id="PTHR33121">
    <property type="entry name" value="CYCLIC DI-GMP PHOSPHODIESTERASE PDEF"/>
    <property type="match status" value="1"/>
</dbReference>
<dbReference type="PROSITE" id="PS50883">
    <property type="entry name" value="EAL"/>
    <property type="match status" value="1"/>
</dbReference>
<dbReference type="PANTHER" id="PTHR33121:SF76">
    <property type="entry name" value="SIGNALING PROTEIN"/>
    <property type="match status" value="1"/>
</dbReference>
<name>A0ABR7VIJ3_VIRHA</name>
<gene>
    <name evidence="2" type="ORF">IC602_00365</name>
</gene>
<dbReference type="Pfam" id="PF00563">
    <property type="entry name" value="EAL"/>
    <property type="match status" value="1"/>
</dbReference>
<dbReference type="InterPro" id="IPR001633">
    <property type="entry name" value="EAL_dom"/>
</dbReference>
<dbReference type="Proteomes" id="UP000621631">
    <property type="component" value="Unassembled WGS sequence"/>
</dbReference>
<protein>
    <submittedName>
        <fullName evidence="2">EAL domain-containing protein</fullName>
    </submittedName>
</protein>
<dbReference type="CDD" id="cd01948">
    <property type="entry name" value="EAL"/>
    <property type="match status" value="1"/>
</dbReference>
<comment type="caution">
    <text evidence="2">The sequence shown here is derived from an EMBL/GenBank/DDBJ whole genome shotgun (WGS) entry which is preliminary data.</text>
</comment>
<organism evidence="2 3">
    <name type="scientific">Virgibacillus halodenitrificans</name>
    <name type="common">Bacillus halodenitrificans</name>
    <dbReference type="NCBI Taxonomy" id="1482"/>
    <lineage>
        <taxon>Bacteria</taxon>
        <taxon>Bacillati</taxon>
        <taxon>Bacillota</taxon>
        <taxon>Bacilli</taxon>
        <taxon>Bacillales</taxon>
        <taxon>Bacillaceae</taxon>
        <taxon>Virgibacillus</taxon>
    </lineage>
</organism>
<feature type="domain" description="EAL" evidence="1">
    <location>
        <begin position="1"/>
        <end position="232"/>
    </location>
</feature>
<dbReference type="InterPro" id="IPR035919">
    <property type="entry name" value="EAL_sf"/>
</dbReference>
<dbReference type="SMART" id="SM00052">
    <property type="entry name" value="EAL"/>
    <property type="match status" value="1"/>
</dbReference>
<evidence type="ECO:0000259" key="1">
    <source>
        <dbReference type="PROSITE" id="PS50883"/>
    </source>
</evidence>
<reference evidence="2 3" key="1">
    <citation type="submission" date="2020-09" db="EMBL/GenBank/DDBJ databases">
        <title>Draft Genome Sequences of Oil-Oxidizing Bacteria Halomonas titanicae, Marinobacter lutaoensis, and Virgibacillus halodenitrificans Isolated from Highly Saline Environments.</title>
        <authorList>
            <person name="Grouzdev D.S."/>
            <person name="Sokolova D.S."/>
            <person name="Semenova E.M."/>
            <person name="Borzenkov I.A."/>
            <person name="Bidzhieva S.K."/>
            <person name="Poltaraus A.B."/>
            <person name="Nazina T.N."/>
        </authorList>
    </citation>
    <scope>NUCLEOTIDE SEQUENCE [LARGE SCALE GENOMIC DNA]</scope>
    <source>
        <strain evidence="2 3">VKM B-3472D</strain>
    </source>
</reference>
<dbReference type="SUPFAM" id="SSF141868">
    <property type="entry name" value="EAL domain-like"/>
    <property type="match status" value="1"/>
</dbReference>